<name>A0A1M7J0D8_9PSED</name>
<dbReference type="EMBL" id="FRDA01000001">
    <property type="protein sequence ID" value="SHM46378.1"/>
    <property type="molecule type" value="Genomic_DNA"/>
</dbReference>
<accession>A0A1M7J0D8</accession>
<evidence type="ECO:0000313" key="2">
    <source>
        <dbReference type="Proteomes" id="UP000183983"/>
    </source>
</evidence>
<evidence type="ECO:0000313" key="1">
    <source>
        <dbReference type="EMBL" id="SHM46378.1"/>
    </source>
</evidence>
<reference evidence="1 2" key="1">
    <citation type="submission" date="2016-11" db="EMBL/GenBank/DDBJ databases">
        <authorList>
            <person name="Jaros S."/>
            <person name="Januszkiewicz K."/>
            <person name="Wedrychowicz H."/>
        </authorList>
    </citation>
    <scope>NUCLEOTIDE SEQUENCE [LARGE SCALE GENOMIC DNA]</scope>
    <source>
        <strain evidence="1 2">LMG 26898</strain>
    </source>
</reference>
<proteinExistence type="predicted"/>
<dbReference type="InterPro" id="IPR008767">
    <property type="entry name" value="Phage_SPP1_head-tail_adaptor"/>
</dbReference>
<dbReference type="InterPro" id="IPR038666">
    <property type="entry name" value="SSP1_head-tail_sf"/>
</dbReference>
<dbReference type="Gene3D" id="2.40.10.270">
    <property type="entry name" value="Bacteriophage SPP1 head-tail adaptor protein"/>
    <property type="match status" value="1"/>
</dbReference>
<dbReference type="OrthoDB" id="8640229at2"/>
<dbReference type="Proteomes" id="UP000183983">
    <property type="component" value="Unassembled WGS sequence"/>
</dbReference>
<sequence>MRAGPLRHVCELQQVTRVREPGGGYAETWEKVRDVRAEITVPTGRTQVVAQQIKSVISAEMRCRPAPDLVAQRRLVDGGITYLIEAVLPDNERSMLRLLCSNVLNP</sequence>
<dbReference type="STRING" id="1190415.SAMN05216593_10133"/>
<dbReference type="RefSeq" id="WP_073161722.1">
    <property type="nucleotide sequence ID" value="NZ_FRDA01000001.1"/>
</dbReference>
<organism evidence="1 2">
    <name type="scientific">Pseudomonas asturiensis</name>
    <dbReference type="NCBI Taxonomy" id="1190415"/>
    <lineage>
        <taxon>Bacteria</taxon>
        <taxon>Pseudomonadati</taxon>
        <taxon>Pseudomonadota</taxon>
        <taxon>Gammaproteobacteria</taxon>
        <taxon>Pseudomonadales</taxon>
        <taxon>Pseudomonadaceae</taxon>
        <taxon>Pseudomonas</taxon>
    </lineage>
</organism>
<gene>
    <name evidence="1" type="ORF">SAMN05216593_10133</name>
</gene>
<dbReference type="AlphaFoldDB" id="A0A1M7J0D8"/>
<protein>
    <submittedName>
        <fullName evidence="1">Head-tail adaptor</fullName>
    </submittedName>
</protein>
<dbReference type="Pfam" id="PF05521">
    <property type="entry name" value="Phage_HCP"/>
    <property type="match status" value="1"/>
</dbReference>